<evidence type="ECO:0000313" key="3">
    <source>
        <dbReference type="Proteomes" id="UP000069241"/>
    </source>
</evidence>
<sequence>MKSWEFEDAFWETEGIQIVIRAPRNEDVPDYSYERACSGNTTLAELRRGRLAALGEEFEYEIIDGDNETPNGKTKLSTIRDSYD</sequence>
<dbReference type="KEGG" id="dfi:AXF13_04685"/>
<organism evidence="2 3">
    <name type="scientific">Desulfovibrio fairfieldensis</name>
    <dbReference type="NCBI Taxonomy" id="44742"/>
    <lineage>
        <taxon>Bacteria</taxon>
        <taxon>Pseudomonadati</taxon>
        <taxon>Thermodesulfobacteriota</taxon>
        <taxon>Desulfovibrionia</taxon>
        <taxon>Desulfovibrionales</taxon>
        <taxon>Desulfovibrionaceae</taxon>
        <taxon>Desulfovibrio</taxon>
    </lineage>
</organism>
<dbReference type="STRING" id="44742.AXF13_04685"/>
<dbReference type="RefSeq" id="WP_062251835.1">
    <property type="nucleotide sequence ID" value="NZ_CP014229.1"/>
</dbReference>
<proteinExistence type="predicted"/>
<dbReference type="Proteomes" id="UP000069241">
    <property type="component" value="Chromosome"/>
</dbReference>
<dbReference type="AlphaFoldDB" id="A0A120KMY7"/>
<feature type="region of interest" description="Disordered" evidence="1">
    <location>
        <begin position="65"/>
        <end position="84"/>
    </location>
</feature>
<accession>A0A120KMY7</accession>
<dbReference type="EMBL" id="CP014229">
    <property type="protein sequence ID" value="AMD89464.1"/>
    <property type="molecule type" value="Genomic_DNA"/>
</dbReference>
<name>A0A120KMY7_9BACT</name>
<protein>
    <submittedName>
        <fullName evidence="2">Uncharacterized protein</fullName>
    </submittedName>
</protein>
<evidence type="ECO:0000313" key="2">
    <source>
        <dbReference type="EMBL" id="AMD89464.1"/>
    </source>
</evidence>
<feature type="compositionally biased region" description="Polar residues" evidence="1">
    <location>
        <begin position="68"/>
        <end position="84"/>
    </location>
</feature>
<gene>
    <name evidence="2" type="ORF">AXF13_04685</name>
</gene>
<reference evidence="3" key="1">
    <citation type="submission" date="2016-02" db="EMBL/GenBank/DDBJ databases">
        <authorList>
            <person name="Holder M.E."/>
            <person name="Ajami N.J."/>
            <person name="Petrosino J.F."/>
        </authorList>
    </citation>
    <scope>NUCLEOTIDE SEQUENCE [LARGE SCALE GENOMIC DNA]</scope>
    <source>
        <strain evidence="3">CCUG 45958</strain>
    </source>
</reference>
<evidence type="ECO:0000256" key="1">
    <source>
        <dbReference type="SAM" id="MobiDB-lite"/>
    </source>
</evidence>
<keyword evidence="3" id="KW-1185">Reference proteome</keyword>